<evidence type="ECO:0000256" key="2">
    <source>
        <dbReference type="ARBA" id="ARBA00022679"/>
    </source>
</evidence>
<dbReference type="InterPro" id="IPR001077">
    <property type="entry name" value="COMT_C"/>
</dbReference>
<dbReference type="Pfam" id="PF00891">
    <property type="entry name" value="Methyltransf_2"/>
    <property type="match status" value="1"/>
</dbReference>
<keyword evidence="6" id="KW-1185">Reference proteome</keyword>
<dbReference type="InterPro" id="IPR029063">
    <property type="entry name" value="SAM-dependent_MTases_sf"/>
</dbReference>
<feature type="domain" description="O-methyltransferase C-terminal" evidence="4">
    <location>
        <begin position="53"/>
        <end position="231"/>
    </location>
</feature>
<proteinExistence type="predicted"/>
<dbReference type="GO" id="GO:0008171">
    <property type="term" value="F:O-methyltransferase activity"/>
    <property type="evidence" value="ECO:0007669"/>
    <property type="project" value="InterPro"/>
</dbReference>
<dbReference type="PANTHER" id="PTHR43712">
    <property type="entry name" value="PUTATIVE (AFU_ORTHOLOGUE AFUA_4G14580)-RELATED"/>
    <property type="match status" value="1"/>
</dbReference>
<evidence type="ECO:0000313" key="5">
    <source>
        <dbReference type="EMBL" id="KAF2180791.1"/>
    </source>
</evidence>
<evidence type="ECO:0000313" key="6">
    <source>
        <dbReference type="Proteomes" id="UP000800200"/>
    </source>
</evidence>
<keyword evidence="1 5" id="KW-0489">Methyltransferase</keyword>
<dbReference type="Gene3D" id="3.40.50.150">
    <property type="entry name" value="Vaccinia Virus protein VP39"/>
    <property type="match status" value="1"/>
</dbReference>
<gene>
    <name evidence="5" type="ORF">K469DRAFT_729711</name>
</gene>
<dbReference type="InterPro" id="IPR016461">
    <property type="entry name" value="COMT-like"/>
</dbReference>
<organism evidence="5 6">
    <name type="scientific">Zopfia rhizophila CBS 207.26</name>
    <dbReference type="NCBI Taxonomy" id="1314779"/>
    <lineage>
        <taxon>Eukaryota</taxon>
        <taxon>Fungi</taxon>
        <taxon>Dikarya</taxon>
        <taxon>Ascomycota</taxon>
        <taxon>Pezizomycotina</taxon>
        <taxon>Dothideomycetes</taxon>
        <taxon>Dothideomycetes incertae sedis</taxon>
        <taxon>Zopfiaceae</taxon>
        <taxon>Zopfia</taxon>
    </lineage>
</organism>
<dbReference type="SUPFAM" id="SSF53335">
    <property type="entry name" value="S-adenosyl-L-methionine-dependent methyltransferases"/>
    <property type="match status" value="1"/>
</dbReference>
<dbReference type="EMBL" id="ML994656">
    <property type="protein sequence ID" value="KAF2180791.1"/>
    <property type="molecule type" value="Genomic_DNA"/>
</dbReference>
<name>A0A6A6DMT0_9PEZI</name>
<sequence length="236" mass="27039">MQMVKEIDANKYAPNRLFLAMTVPKYRDGIPFWYKNPEDSLNGPFQYGHNTKLPSWVFIKQHPDIQKAFNNHMAGYQRLARSFKEDRPLLVDVEGGMGHDLKEFKAKHGNLPERLVLQDLSETIAQIKGIKDSIEATAHDFFTPQPIKGARAYYMHSVLHDWNDQRARKILQQIMPAMEKGYSKILINENVVPDCGASWKVTSLDLLMMNLGAALERTEQQWRDLLSSVGLKITGI</sequence>
<evidence type="ECO:0000256" key="3">
    <source>
        <dbReference type="ARBA" id="ARBA00022691"/>
    </source>
</evidence>
<dbReference type="AlphaFoldDB" id="A0A6A6DMT0"/>
<evidence type="ECO:0000256" key="1">
    <source>
        <dbReference type="ARBA" id="ARBA00022603"/>
    </source>
</evidence>
<dbReference type="PROSITE" id="PS51683">
    <property type="entry name" value="SAM_OMT_II"/>
    <property type="match status" value="1"/>
</dbReference>
<protein>
    <submittedName>
        <fullName evidence="5">S-adenosyl-L-methionine-dependent methyltransferase</fullName>
    </submittedName>
</protein>
<keyword evidence="2 5" id="KW-0808">Transferase</keyword>
<accession>A0A6A6DMT0</accession>
<dbReference type="PANTHER" id="PTHR43712:SF1">
    <property type="entry name" value="HYPOTHETICAL O-METHYLTRANSFERASE (EUROFUNG)-RELATED"/>
    <property type="match status" value="1"/>
</dbReference>
<dbReference type="OrthoDB" id="2410195at2759"/>
<reference evidence="5" key="1">
    <citation type="journal article" date="2020" name="Stud. Mycol.">
        <title>101 Dothideomycetes genomes: a test case for predicting lifestyles and emergence of pathogens.</title>
        <authorList>
            <person name="Haridas S."/>
            <person name="Albert R."/>
            <person name="Binder M."/>
            <person name="Bloem J."/>
            <person name="Labutti K."/>
            <person name="Salamov A."/>
            <person name="Andreopoulos B."/>
            <person name="Baker S."/>
            <person name="Barry K."/>
            <person name="Bills G."/>
            <person name="Bluhm B."/>
            <person name="Cannon C."/>
            <person name="Castanera R."/>
            <person name="Culley D."/>
            <person name="Daum C."/>
            <person name="Ezra D."/>
            <person name="Gonzalez J."/>
            <person name="Henrissat B."/>
            <person name="Kuo A."/>
            <person name="Liang C."/>
            <person name="Lipzen A."/>
            <person name="Lutzoni F."/>
            <person name="Magnuson J."/>
            <person name="Mondo S."/>
            <person name="Nolan M."/>
            <person name="Ohm R."/>
            <person name="Pangilinan J."/>
            <person name="Park H.-J."/>
            <person name="Ramirez L."/>
            <person name="Alfaro M."/>
            <person name="Sun H."/>
            <person name="Tritt A."/>
            <person name="Yoshinaga Y."/>
            <person name="Zwiers L.-H."/>
            <person name="Turgeon B."/>
            <person name="Goodwin S."/>
            <person name="Spatafora J."/>
            <person name="Crous P."/>
            <person name="Grigoriev I."/>
        </authorList>
    </citation>
    <scope>NUCLEOTIDE SEQUENCE</scope>
    <source>
        <strain evidence="5">CBS 207.26</strain>
    </source>
</reference>
<evidence type="ECO:0000259" key="4">
    <source>
        <dbReference type="Pfam" id="PF00891"/>
    </source>
</evidence>
<dbReference type="GO" id="GO:0032259">
    <property type="term" value="P:methylation"/>
    <property type="evidence" value="ECO:0007669"/>
    <property type="project" value="UniProtKB-KW"/>
</dbReference>
<keyword evidence="3" id="KW-0949">S-adenosyl-L-methionine</keyword>
<dbReference type="Proteomes" id="UP000800200">
    <property type="component" value="Unassembled WGS sequence"/>
</dbReference>